<reference evidence="1 2" key="1">
    <citation type="submission" date="2014-07" db="EMBL/GenBank/DDBJ databases">
        <authorList>
            <person name="McCorrison J."/>
            <person name="Sanka R."/>
            <person name="Torralba M."/>
            <person name="Gillis M."/>
            <person name="Haft D.H."/>
            <person name="Methe B."/>
            <person name="Sutton G."/>
            <person name="Nelson K.E."/>
        </authorList>
    </citation>
    <scope>NUCLEOTIDE SEQUENCE [LARGE SCALE GENOMIC DNA]</scope>
    <source>
        <strain evidence="1 2">DNF00853</strain>
    </source>
</reference>
<dbReference type="Proteomes" id="UP000029556">
    <property type="component" value="Unassembled WGS sequence"/>
</dbReference>
<name>A0A096AR38_9BACT</name>
<comment type="caution">
    <text evidence="1">The sequence shown here is derived from an EMBL/GenBank/DDBJ whole genome shotgun (WGS) entry which is preliminary data.</text>
</comment>
<organism evidence="1 2">
    <name type="scientific">Hoylesella buccalis DNF00853</name>
    <dbReference type="NCBI Taxonomy" id="1401074"/>
    <lineage>
        <taxon>Bacteria</taxon>
        <taxon>Pseudomonadati</taxon>
        <taxon>Bacteroidota</taxon>
        <taxon>Bacteroidia</taxon>
        <taxon>Bacteroidales</taxon>
        <taxon>Prevotellaceae</taxon>
        <taxon>Hoylesella</taxon>
    </lineage>
</organism>
<dbReference type="AlphaFoldDB" id="A0A096AR38"/>
<gene>
    <name evidence="1" type="ORF">HMPREF2137_11735</name>
</gene>
<accession>A0A096AR38</accession>
<dbReference type="RefSeq" id="WP_036874701.1">
    <property type="nucleotide sequence ID" value="NZ_JRNN01000095.1"/>
</dbReference>
<dbReference type="InterPro" id="IPR029044">
    <property type="entry name" value="Nucleotide-diphossugar_trans"/>
</dbReference>
<evidence type="ECO:0000313" key="2">
    <source>
        <dbReference type="Proteomes" id="UP000029556"/>
    </source>
</evidence>
<proteinExistence type="predicted"/>
<dbReference type="OrthoDB" id="9785375at2"/>
<dbReference type="Gene3D" id="3.90.550.10">
    <property type="entry name" value="Spore Coat Polysaccharide Biosynthesis Protein SpsA, Chain A"/>
    <property type="match status" value="1"/>
</dbReference>
<protein>
    <submittedName>
        <fullName evidence="1">Hemolysin activation protein</fullName>
    </submittedName>
</protein>
<dbReference type="SUPFAM" id="SSF53448">
    <property type="entry name" value="Nucleotide-diphospho-sugar transferases"/>
    <property type="match status" value="1"/>
</dbReference>
<evidence type="ECO:0000313" key="1">
    <source>
        <dbReference type="EMBL" id="KGF33087.1"/>
    </source>
</evidence>
<dbReference type="EMBL" id="JRNN01000095">
    <property type="protein sequence ID" value="KGF33087.1"/>
    <property type="molecule type" value="Genomic_DNA"/>
</dbReference>
<sequence length="341" mass="40198">MKQPAKTDVAVLILFFNRPKELGNLFEQIKLARPSKLYLYQDGPRNDSDLPRMEACRKLLNDEQIDWECEVHRNYQEVNRGCDPSEYLSQKWAFSHEDKCIVLEDDNVPALSFFPFCKELLDRYAHDERIGMIAGMNYDEETQGIPDDYFFTTTFSISGWASWKRVVDKWDATYSFLDDKYNRQQLEALIKERKYQSDFIEFCEYHRSVGKAYYETIFHAAIFFHSQLCIVPRVNMISNAGATEDGVHLSGSNDDLPKAIRGIFTMQRHELSFPLKHPRYVIENVGYKHRMFRIMGWGHPWLKIGRSVEELFINLRKGNFKRIKVAMVNRLRKLCGKSKWD</sequence>